<protein>
    <recommendedName>
        <fullName evidence="1">VOC domain-containing protein</fullName>
    </recommendedName>
</protein>
<dbReference type="OrthoDB" id="115162at2"/>
<name>A0A0L6CKF3_9MICO</name>
<reference evidence="3" key="1">
    <citation type="submission" date="2015-03" db="EMBL/GenBank/DDBJ databases">
        <title>Luteipulveratus halotolerans sp. nov., a novel actinobacterium (Dermacoccaceae) from Sarawak, Malaysia.</title>
        <authorList>
            <person name="Juboi H."/>
            <person name="Basik A."/>
            <person name="Shamsul S.S."/>
            <person name="Arnold P."/>
            <person name="Schmitt E.K."/>
            <person name="Sanglier J.-J."/>
            <person name="Yeo T."/>
        </authorList>
    </citation>
    <scope>NUCLEOTIDE SEQUENCE [LARGE SCALE GENOMIC DNA]</scope>
    <source>
        <strain evidence="3">C296001</strain>
    </source>
</reference>
<dbReference type="InterPro" id="IPR029068">
    <property type="entry name" value="Glyas_Bleomycin-R_OHBP_Dase"/>
</dbReference>
<dbReference type="EMBL" id="LAIR01000002">
    <property type="protein sequence ID" value="KNX37978.1"/>
    <property type="molecule type" value="Genomic_DNA"/>
</dbReference>
<organism evidence="2 3">
    <name type="scientific">Luteipulveratus halotolerans</name>
    <dbReference type="NCBI Taxonomy" id="1631356"/>
    <lineage>
        <taxon>Bacteria</taxon>
        <taxon>Bacillati</taxon>
        <taxon>Actinomycetota</taxon>
        <taxon>Actinomycetes</taxon>
        <taxon>Micrococcales</taxon>
        <taxon>Dermacoccaceae</taxon>
        <taxon>Luteipulveratus</taxon>
    </lineage>
</organism>
<evidence type="ECO:0000259" key="1">
    <source>
        <dbReference type="PROSITE" id="PS51819"/>
    </source>
</evidence>
<proteinExistence type="predicted"/>
<dbReference type="InterPro" id="IPR004360">
    <property type="entry name" value="Glyas_Fos-R_dOase_dom"/>
</dbReference>
<sequence>MIRSAQINLYTDDLPRLVAFYAGLGLRETFRTPVEGDAEHVELRVDGFTLGIATVEAARRVHGLDPDLTGNRFEIVLWTDDLDGDFARLHVDGVHVLSEPRDFGERLRVAWVTDPDGSSVQLVQSRD</sequence>
<dbReference type="SUPFAM" id="SSF54593">
    <property type="entry name" value="Glyoxalase/Bleomycin resistance protein/Dihydroxybiphenyl dioxygenase"/>
    <property type="match status" value="1"/>
</dbReference>
<dbReference type="Proteomes" id="UP000037397">
    <property type="component" value="Unassembled WGS sequence"/>
</dbReference>
<comment type="caution">
    <text evidence="2">The sequence shown here is derived from an EMBL/GenBank/DDBJ whole genome shotgun (WGS) entry which is preliminary data.</text>
</comment>
<accession>A0A0L6CKF3</accession>
<dbReference type="PROSITE" id="PS51819">
    <property type="entry name" value="VOC"/>
    <property type="match status" value="1"/>
</dbReference>
<dbReference type="InterPro" id="IPR037523">
    <property type="entry name" value="VOC_core"/>
</dbReference>
<evidence type="ECO:0000313" key="2">
    <source>
        <dbReference type="EMBL" id="KNX37978.1"/>
    </source>
</evidence>
<dbReference type="AlphaFoldDB" id="A0A0L6CKF3"/>
<evidence type="ECO:0000313" key="3">
    <source>
        <dbReference type="Proteomes" id="UP000037397"/>
    </source>
</evidence>
<gene>
    <name evidence="2" type="ORF">VV01_13755</name>
</gene>
<dbReference type="Pfam" id="PF00903">
    <property type="entry name" value="Glyoxalase"/>
    <property type="match status" value="1"/>
</dbReference>
<dbReference type="Gene3D" id="3.10.180.10">
    <property type="entry name" value="2,3-Dihydroxybiphenyl 1,2-Dioxygenase, domain 1"/>
    <property type="match status" value="1"/>
</dbReference>
<feature type="domain" description="VOC" evidence="1">
    <location>
        <begin position="3"/>
        <end position="125"/>
    </location>
</feature>
<dbReference type="STRING" id="1631356.VV01_13755"/>
<keyword evidence="3" id="KW-1185">Reference proteome</keyword>
<dbReference type="RefSeq" id="WP_050670381.1">
    <property type="nucleotide sequence ID" value="NZ_LAIR01000002.1"/>
</dbReference>